<feature type="chain" id="PRO_5045258912" evidence="3">
    <location>
        <begin position="20"/>
        <end position="469"/>
    </location>
</feature>
<dbReference type="Pfam" id="PF13181">
    <property type="entry name" value="TPR_8"/>
    <property type="match status" value="2"/>
</dbReference>
<dbReference type="PROSITE" id="PS50005">
    <property type="entry name" value="TPR"/>
    <property type="match status" value="1"/>
</dbReference>
<dbReference type="Proteomes" id="UP001595616">
    <property type="component" value="Unassembled WGS sequence"/>
</dbReference>
<evidence type="ECO:0000256" key="1">
    <source>
        <dbReference type="PROSITE-ProRule" id="PRU00339"/>
    </source>
</evidence>
<dbReference type="PANTHER" id="PTHR12558:SF13">
    <property type="entry name" value="CELL DIVISION CYCLE PROTEIN 27 HOMOLOG"/>
    <property type="match status" value="1"/>
</dbReference>
<feature type="repeat" description="TPR" evidence="1">
    <location>
        <begin position="179"/>
        <end position="212"/>
    </location>
</feature>
<dbReference type="SUPFAM" id="SSF48452">
    <property type="entry name" value="TPR-like"/>
    <property type="match status" value="2"/>
</dbReference>
<evidence type="ECO:0000256" key="2">
    <source>
        <dbReference type="SAM" id="Coils"/>
    </source>
</evidence>
<keyword evidence="5" id="KW-1185">Reference proteome</keyword>
<evidence type="ECO:0000256" key="3">
    <source>
        <dbReference type="SAM" id="SignalP"/>
    </source>
</evidence>
<dbReference type="EMBL" id="JBHRYQ010000001">
    <property type="protein sequence ID" value="MFC3809911.1"/>
    <property type="molecule type" value="Genomic_DNA"/>
</dbReference>
<comment type="caution">
    <text evidence="4">The sequence shown here is derived from an EMBL/GenBank/DDBJ whole genome shotgun (WGS) entry which is preliminary data.</text>
</comment>
<dbReference type="PANTHER" id="PTHR12558">
    <property type="entry name" value="CELL DIVISION CYCLE 16,23,27"/>
    <property type="match status" value="1"/>
</dbReference>
<organism evidence="4 5">
    <name type="scientific">Lacihabitans lacunae</name>
    <dbReference type="NCBI Taxonomy" id="1028214"/>
    <lineage>
        <taxon>Bacteria</taxon>
        <taxon>Pseudomonadati</taxon>
        <taxon>Bacteroidota</taxon>
        <taxon>Cytophagia</taxon>
        <taxon>Cytophagales</taxon>
        <taxon>Leadbetterellaceae</taxon>
        <taxon>Lacihabitans</taxon>
    </lineage>
</organism>
<evidence type="ECO:0000313" key="5">
    <source>
        <dbReference type="Proteomes" id="UP001595616"/>
    </source>
</evidence>
<accession>A0ABV7YSH3</accession>
<gene>
    <name evidence="4" type="ORF">ACFOOI_04550</name>
</gene>
<reference evidence="5" key="1">
    <citation type="journal article" date="2019" name="Int. J. Syst. Evol. Microbiol.">
        <title>The Global Catalogue of Microorganisms (GCM) 10K type strain sequencing project: providing services to taxonomists for standard genome sequencing and annotation.</title>
        <authorList>
            <consortium name="The Broad Institute Genomics Platform"/>
            <consortium name="The Broad Institute Genome Sequencing Center for Infectious Disease"/>
            <person name="Wu L."/>
            <person name="Ma J."/>
        </authorList>
    </citation>
    <scope>NUCLEOTIDE SEQUENCE [LARGE SCALE GENOMIC DNA]</scope>
    <source>
        <strain evidence="5">CECT 7956</strain>
    </source>
</reference>
<dbReference type="InterPro" id="IPR011990">
    <property type="entry name" value="TPR-like_helical_dom_sf"/>
</dbReference>
<feature type="coiled-coil region" evidence="2">
    <location>
        <begin position="346"/>
        <end position="373"/>
    </location>
</feature>
<feature type="coiled-coil region" evidence="2">
    <location>
        <begin position="261"/>
        <end position="314"/>
    </location>
</feature>
<evidence type="ECO:0000313" key="4">
    <source>
        <dbReference type="EMBL" id="MFC3809911.1"/>
    </source>
</evidence>
<dbReference type="Gene3D" id="1.25.40.10">
    <property type="entry name" value="Tetratricopeptide repeat domain"/>
    <property type="match status" value="3"/>
</dbReference>
<keyword evidence="2" id="KW-0175">Coiled coil</keyword>
<keyword evidence="3" id="KW-0732">Signal</keyword>
<sequence length="469" mass="52178">MKKLFVLAILGAYTLNANAQTDPIKELACKGFTDAVSKAESNTQHAKKGLKSATWVSLADAYIDHAGKCGSDSTASIKAYETLKKALEIENAAGGKKSKSIEEELVSDKLYSALMSQGATHYNTKNLKLASEMFELSGKVKPADSTSQLYAGIVNQSLGNNDGAIENFKKYLDNKGQDPAVFYSLAQIYKIEKKYDKAIEVLRKGTAIHPNDKDLKSEIINTYLTSNNLDAAIVDLEKMTISDPKNVTNLSNLGLLYDNKAQEFTNEISDIKEEVEKNNIQDFQKKLSNEKEKLAIFENELQNLTNNLKKYPKNATETKRRIADVTSQKIAQEEAVAEAAKSLAKKEAAQNGLAAKKEKMNELIAKQKGYKAKAFESYKKVLALDPDNYDVNFNMAVIHFNEAVETKKVIDAMDMQEYQKSGKDIEKKACAQFNVAKPFFDKCKSLNPNDEVVLENLVNLERILEQCKN</sequence>
<keyword evidence="1" id="KW-0802">TPR repeat</keyword>
<dbReference type="RefSeq" id="WP_379835552.1">
    <property type="nucleotide sequence ID" value="NZ_JBHRYQ010000001.1"/>
</dbReference>
<dbReference type="InterPro" id="IPR019734">
    <property type="entry name" value="TPR_rpt"/>
</dbReference>
<feature type="signal peptide" evidence="3">
    <location>
        <begin position="1"/>
        <end position="19"/>
    </location>
</feature>
<name>A0ABV7YSH3_9BACT</name>
<dbReference type="SMART" id="SM00028">
    <property type="entry name" value="TPR"/>
    <property type="match status" value="4"/>
</dbReference>
<proteinExistence type="predicted"/>
<protein>
    <submittedName>
        <fullName evidence="4">Tetratricopeptide repeat protein</fullName>
    </submittedName>
</protein>